<reference evidence="3 4" key="1">
    <citation type="journal article" date="2021" name="Elife">
        <title>Chloroplast acquisition without the gene transfer in kleptoplastic sea slugs, Plakobranchus ocellatus.</title>
        <authorList>
            <person name="Maeda T."/>
            <person name="Takahashi S."/>
            <person name="Yoshida T."/>
            <person name="Shimamura S."/>
            <person name="Takaki Y."/>
            <person name="Nagai Y."/>
            <person name="Toyoda A."/>
            <person name="Suzuki Y."/>
            <person name="Arimoto A."/>
            <person name="Ishii H."/>
            <person name="Satoh N."/>
            <person name="Nishiyama T."/>
            <person name="Hasebe M."/>
            <person name="Maruyama T."/>
            <person name="Minagawa J."/>
            <person name="Obokata J."/>
            <person name="Shigenobu S."/>
        </authorList>
    </citation>
    <scope>NUCLEOTIDE SEQUENCE [LARGE SCALE GENOMIC DNA]</scope>
</reference>
<dbReference type="Pfam" id="PF14529">
    <property type="entry name" value="Exo_endo_phos_2"/>
    <property type="match status" value="1"/>
</dbReference>
<evidence type="ECO:0000256" key="1">
    <source>
        <dbReference type="SAM" id="MobiDB-lite"/>
    </source>
</evidence>
<keyword evidence="3" id="KW-0695">RNA-directed DNA polymerase</keyword>
<dbReference type="Proteomes" id="UP000735302">
    <property type="component" value="Unassembled WGS sequence"/>
</dbReference>
<dbReference type="SUPFAM" id="SSF56219">
    <property type="entry name" value="DNase I-like"/>
    <property type="match status" value="1"/>
</dbReference>
<feature type="region of interest" description="Disordered" evidence="1">
    <location>
        <begin position="142"/>
        <end position="168"/>
    </location>
</feature>
<evidence type="ECO:0000313" key="3">
    <source>
        <dbReference type="EMBL" id="GFO37532.1"/>
    </source>
</evidence>
<comment type="caution">
    <text evidence="3">The sequence shown here is derived from an EMBL/GenBank/DDBJ whole genome shotgun (WGS) entry which is preliminary data.</text>
</comment>
<sequence>MDGRGRMLEEFMAENDLIILNSGEQTFVHSAYHSTSAIDLAVASPSIVAECSWAVLSDLCDSDHILIFLTLSSHFNCNVNTSFNLKKAIGTVSETFADCLWTTLWPSSRSLLQSCSMRPGRLYPFTKGQNLKHECPDIPRTHLDHRGQPPILEGGVGGSNSKTREESL</sequence>
<dbReference type="AlphaFoldDB" id="A0AAV4D018"/>
<dbReference type="Gene3D" id="3.60.10.10">
    <property type="entry name" value="Endonuclease/exonuclease/phosphatase"/>
    <property type="match status" value="1"/>
</dbReference>
<dbReference type="InterPro" id="IPR036691">
    <property type="entry name" value="Endo/exonu/phosph_ase_sf"/>
</dbReference>
<dbReference type="EMBL" id="BLXT01007244">
    <property type="protein sequence ID" value="GFO37532.1"/>
    <property type="molecule type" value="Genomic_DNA"/>
</dbReference>
<dbReference type="GO" id="GO:0003964">
    <property type="term" value="F:RNA-directed DNA polymerase activity"/>
    <property type="evidence" value="ECO:0007669"/>
    <property type="project" value="UniProtKB-KW"/>
</dbReference>
<keyword evidence="4" id="KW-1185">Reference proteome</keyword>
<organism evidence="3 4">
    <name type="scientific">Plakobranchus ocellatus</name>
    <dbReference type="NCBI Taxonomy" id="259542"/>
    <lineage>
        <taxon>Eukaryota</taxon>
        <taxon>Metazoa</taxon>
        <taxon>Spiralia</taxon>
        <taxon>Lophotrochozoa</taxon>
        <taxon>Mollusca</taxon>
        <taxon>Gastropoda</taxon>
        <taxon>Heterobranchia</taxon>
        <taxon>Euthyneura</taxon>
        <taxon>Panpulmonata</taxon>
        <taxon>Sacoglossa</taxon>
        <taxon>Placobranchoidea</taxon>
        <taxon>Plakobranchidae</taxon>
        <taxon>Plakobranchus</taxon>
    </lineage>
</organism>
<evidence type="ECO:0000259" key="2">
    <source>
        <dbReference type="Pfam" id="PF14529"/>
    </source>
</evidence>
<accession>A0AAV4D018</accession>
<keyword evidence="3" id="KW-0808">Transferase</keyword>
<protein>
    <submittedName>
        <fullName evidence="3">RNA-directed DNA polymerase from mobile element jockey</fullName>
    </submittedName>
</protein>
<gene>
    <name evidence="3" type="ORF">PoB_006403700</name>
</gene>
<feature type="domain" description="Endonuclease/exonuclease/phosphatase" evidence="2">
    <location>
        <begin position="3"/>
        <end position="67"/>
    </location>
</feature>
<proteinExistence type="predicted"/>
<evidence type="ECO:0000313" key="4">
    <source>
        <dbReference type="Proteomes" id="UP000735302"/>
    </source>
</evidence>
<keyword evidence="3" id="KW-0548">Nucleotidyltransferase</keyword>
<dbReference type="InterPro" id="IPR005135">
    <property type="entry name" value="Endo/exonuclease/phosphatase"/>
</dbReference>
<name>A0AAV4D018_9GAST</name>